<dbReference type="HOGENOM" id="CLU_029857_1_0_1"/>
<protein>
    <submittedName>
        <fullName evidence="3">Uncharacterized protein</fullName>
    </submittedName>
</protein>
<dbReference type="OrthoDB" id="4160836at2759"/>
<keyword evidence="1" id="KW-0175">Coiled coil</keyword>
<evidence type="ECO:0000313" key="4">
    <source>
        <dbReference type="Proteomes" id="UP000019484"/>
    </source>
</evidence>
<proteinExistence type="predicted"/>
<dbReference type="STRING" id="1182541.W9YYA0"/>
<evidence type="ECO:0000256" key="2">
    <source>
        <dbReference type="SAM" id="MobiDB-lite"/>
    </source>
</evidence>
<feature type="compositionally biased region" description="Polar residues" evidence="2">
    <location>
        <begin position="27"/>
        <end position="48"/>
    </location>
</feature>
<dbReference type="AlphaFoldDB" id="W9YYA0"/>
<organism evidence="3 4">
    <name type="scientific">Capronia coronata CBS 617.96</name>
    <dbReference type="NCBI Taxonomy" id="1182541"/>
    <lineage>
        <taxon>Eukaryota</taxon>
        <taxon>Fungi</taxon>
        <taxon>Dikarya</taxon>
        <taxon>Ascomycota</taxon>
        <taxon>Pezizomycotina</taxon>
        <taxon>Eurotiomycetes</taxon>
        <taxon>Chaetothyriomycetidae</taxon>
        <taxon>Chaetothyriales</taxon>
        <taxon>Herpotrichiellaceae</taxon>
        <taxon>Capronia</taxon>
    </lineage>
</organism>
<feature type="compositionally biased region" description="Basic and acidic residues" evidence="2">
    <location>
        <begin position="132"/>
        <end position="141"/>
    </location>
</feature>
<accession>W9YYA0</accession>
<comment type="caution">
    <text evidence="3">The sequence shown here is derived from an EMBL/GenBank/DDBJ whole genome shotgun (WGS) entry which is preliminary data.</text>
</comment>
<feature type="compositionally biased region" description="Acidic residues" evidence="2">
    <location>
        <begin position="245"/>
        <end position="266"/>
    </location>
</feature>
<dbReference type="Proteomes" id="UP000019484">
    <property type="component" value="Unassembled WGS sequence"/>
</dbReference>
<dbReference type="eggNOG" id="ENOG502S1V6">
    <property type="taxonomic scope" value="Eukaryota"/>
</dbReference>
<feature type="compositionally biased region" description="Low complexity" evidence="2">
    <location>
        <begin position="194"/>
        <end position="209"/>
    </location>
</feature>
<feature type="region of interest" description="Disordered" evidence="2">
    <location>
        <begin position="161"/>
        <end position="267"/>
    </location>
</feature>
<feature type="compositionally biased region" description="Basic and acidic residues" evidence="2">
    <location>
        <begin position="105"/>
        <end position="120"/>
    </location>
</feature>
<reference evidence="3 4" key="1">
    <citation type="submission" date="2013-03" db="EMBL/GenBank/DDBJ databases">
        <title>The Genome Sequence of Capronia coronata CBS 617.96.</title>
        <authorList>
            <consortium name="The Broad Institute Genomics Platform"/>
            <person name="Cuomo C."/>
            <person name="de Hoog S."/>
            <person name="Gorbushina A."/>
            <person name="Walker B."/>
            <person name="Young S.K."/>
            <person name="Zeng Q."/>
            <person name="Gargeya S."/>
            <person name="Fitzgerald M."/>
            <person name="Haas B."/>
            <person name="Abouelleil A."/>
            <person name="Allen A.W."/>
            <person name="Alvarado L."/>
            <person name="Arachchi H.M."/>
            <person name="Berlin A.M."/>
            <person name="Chapman S.B."/>
            <person name="Gainer-Dewar J."/>
            <person name="Goldberg J."/>
            <person name="Griggs A."/>
            <person name="Gujja S."/>
            <person name="Hansen M."/>
            <person name="Howarth C."/>
            <person name="Imamovic A."/>
            <person name="Ireland A."/>
            <person name="Larimer J."/>
            <person name="McCowan C."/>
            <person name="Murphy C."/>
            <person name="Pearson M."/>
            <person name="Poon T.W."/>
            <person name="Priest M."/>
            <person name="Roberts A."/>
            <person name="Saif S."/>
            <person name="Shea T."/>
            <person name="Sisk P."/>
            <person name="Sykes S."/>
            <person name="Wortman J."/>
            <person name="Nusbaum C."/>
            <person name="Birren B."/>
        </authorList>
    </citation>
    <scope>NUCLEOTIDE SEQUENCE [LARGE SCALE GENOMIC DNA]</scope>
    <source>
        <strain evidence="3 4">CBS 617.96</strain>
    </source>
</reference>
<dbReference type="RefSeq" id="XP_007721760.1">
    <property type="nucleotide sequence ID" value="XM_007723570.1"/>
</dbReference>
<dbReference type="EMBL" id="AMWN01000002">
    <property type="protein sequence ID" value="EXJ94266.1"/>
    <property type="molecule type" value="Genomic_DNA"/>
</dbReference>
<sequence>MLESPSKRRRIGSLEPGIDAAGIANNPGAQPTTPSRASYQSPTKSSLARSHPHLVSRNIPPVLTTSRGKSLRDEILNRAAPNAEAEAEAPRAFTPIPDQADGATDQDRRITVLDERDGTSRARPNTTRSRPRATDRSEKRTFNEDILSSVIKPALVRRGGPDANVLARPNGDEPELPPTPVQLGLSLVPDRPRGLASSSSPRKSLSGSGKNRRRIRSDRPVTSSPLKLKARPAAIVSGDEAAGIEQDEVGEAQESEPEVDQEEDLPGELKEKQAILRSLRERLQQLKRQNERLETVIEKSQEVTAEDVSLLAEAYLVPGPTENDCPPLEPKKLSSYLTLFAPSNIQLSCHTNTKLVKGRIKAVHTLTVTAPPPWLPAVFACMFEVVIDTEDVKVEQIRRADMVVDTRRPKLKTTGIHKWLHGRMEDPLHRLDVGGMLWGIGKYFAAAVERAKTFHRVDVLYKNTESGDLDQVGEGENKDLTRGKAVVLSRWLDKNQLQVPLVSSDQKKESREPRAIMLTWDLGLDWNGNVRSSMAVAVSGVSTKAEARLKDVFRSLVPSRGVLTAFKSVCRLVQGEDED</sequence>
<keyword evidence="4" id="KW-1185">Reference proteome</keyword>
<dbReference type="GeneID" id="19157559"/>
<feature type="region of interest" description="Disordered" evidence="2">
    <location>
        <begin position="1"/>
        <end position="141"/>
    </location>
</feature>
<gene>
    <name evidence="3" type="ORF">A1O1_02659</name>
</gene>
<feature type="coiled-coil region" evidence="1">
    <location>
        <begin position="269"/>
        <end position="306"/>
    </location>
</feature>
<name>W9YYA0_9EURO</name>
<evidence type="ECO:0000313" key="3">
    <source>
        <dbReference type="EMBL" id="EXJ94266.1"/>
    </source>
</evidence>
<evidence type="ECO:0000256" key="1">
    <source>
        <dbReference type="SAM" id="Coils"/>
    </source>
</evidence>